<comment type="caution">
    <text evidence="1">The sequence shown here is derived from an EMBL/GenBank/DDBJ whole genome shotgun (WGS) entry which is preliminary data.</text>
</comment>
<evidence type="ECO:0000313" key="1">
    <source>
        <dbReference type="EMBL" id="RVX21186.1"/>
    </source>
</evidence>
<gene>
    <name evidence="1" type="ORF">CK203_002228</name>
</gene>
<proteinExistence type="predicted"/>
<dbReference type="GO" id="GO:0033063">
    <property type="term" value="C:Rad51B-Rad51C-Rad51D-XRCC2 complex"/>
    <property type="evidence" value="ECO:0007669"/>
    <property type="project" value="InterPro"/>
</dbReference>
<dbReference type="PANTHER" id="PTHR46644:SF2">
    <property type="entry name" value="DNA REPAIR PROTEIN XRCC2"/>
    <property type="match status" value="1"/>
</dbReference>
<evidence type="ECO:0000313" key="2">
    <source>
        <dbReference type="Proteomes" id="UP000288805"/>
    </source>
</evidence>
<accession>A0A438KIY8</accession>
<name>A0A438KIY8_VITVI</name>
<dbReference type="GO" id="GO:0005657">
    <property type="term" value="C:replication fork"/>
    <property type="evidence" value="ECO:0007669"/>
    <property type="project" value="InterPro"/>
</dbReference>
<protein>
    <submittedName>
        <fullName evidence="1">Uncharacterized protein</fullName>
    </submittedName>
</protein>
<dbReference type="EMBL" id="QGNW01000005">
    <property type="protein sequence ID" value="RVX21186.1"/>
    <property type="molecule type" value="Genomic_DNA"/>
</dbReference>
<dbReference type="PANTHER" id="PTHR46644">
    <property type="entry name" value="DNA REPAIR PROTEIN XRCC2"/>
    <property type="match status" value="1"/>
</dbReference>
<dbReference type="GO" id="GO:0000724">
    <property type="term" value="P:double-strand break repair via homologous recombination"/>
    <property type="evidence" value="ECO:0007669"/>
    <property type="project" value="InterPro"/>
</dbReference>
<sequence length="96" mass="11136">MEITILEISIVVFVHTRENNSVKCVKVSFNCLGSGNKVNWEQNDDPWGSGTEEPNIGYDEELFAACMRRFLYIRCYDSFEFLATLKVRNSFKLHYG</sequence>
<dbReference type="AlphaFoldDB" id="A0A438KIY8"/>
<reference evidence="1 2" key="1">
    <citation type="journal article" date="2018" name="PLoS Genet.">
        <title>Population sequencing reveals clonal diversity and ancestral inbreeding in the grapevine cultivar Chardonnay.</title>
        <authorList>
            <person name="Roach M.J."/>
            <person name="Johnson D.L."/>
            <person name="Bohlmann J."/>
            <person name="van Vuuren H.J."/>
            <person name="Jones S.J."/>
            <person name="Pretorius I.S."/>
            <person name="Schmidt S.A."/>
            <person name="Borneman A.R."/>
        </authorList>
    </citation>
    <scope>NUCLEOTIDE SEQUENCE [LARGE SCALE GENOMIC DNA]</scope>
    <source>
        <strain evidence="2">cv. Chardonnay</strain>
        <tissue evidence="1">Leaf</tissue>
    </source>
</reference>
<dbReference type="Proteomes" id="UP000288805">
    <property type="component" value="Unassembled WGS sequence"/>
</dbReference>
<organism evidence="1 2">
    <name type="scientific">Vitis vinifera</name>
    <name type="common">Grape</name>
    <dbReference type="NCBI Taxonomy" id="29760"/>
    <lineage>
        <taxon>Eukaryota</taxon>
        <taxon>Viridiplantae</taxon>
        <taxon>Streptophyta</taxon>
        <taxon>Embryophyta</taxon>
        <taxon>Tracheophyta</taxon>
        <taxon>Spermatophyta</taxon>
        <taxon>Magnoliopsida</taxon>
        <taxon>eudicotyledons</taxon>
        <taxon>Gunneridae</taxon>
        <taxon>Pentapetalae</taxon>
        <taxon>rosids</taxon>
        <taxon>Vitales</taxon>
        <taxon>Vitaceae</taxon>
        <taxon>Viteae</taxon>
        <taxon>Vitis</taxon>
    </lineage>
</organism>
<dbReference type="InterPro" id="IPR030547">
    <property type="entry name" value="XRCC2"/>
</dbReference>